<keyword evidence="2" id="KW-1185">Reference proteome</keyword>
<dbReference type="SUPFAM" id="SSF53756">
    <property type="entry name" value="UDP-Glycosyltransferase/glycogen phosphorylase"/>
    <property type="match status" value="1"/>
</dbReference>
<protein>
    <submittedName>
        <fullName evidence="1">Uncharacterized protein</fullName>
    </submittedName>
</protein>
<dbReference type="Gene3D" id="3.40.50.2000">
    <property type="entry name" value="Glycogen Phosphorylase B"/>
    <property type="match status" value="1"/>
</dbReference>
<organism evidence="1 2">
    <name type="scientific">Mucilaginibacter calamicampi</name>
    <dbReference type="NCBI Taxonomy" id="1302352"/>
    <lineage>
        <taxon>Bacteria</taxon>
        <taxon>Pseudomonadati</taxon>
        <taxon>Bacteroidota</taxon>
        <taxon>Sphingobacteriia</taxon>
        <taxon>Sphingobacteriales</taxon>
        <taxon>Sphingobacteriaceae</taxon>
        <taxon>Mucilaginibacter</taxon>
    </lineage>
</organism>
<reference evidence="2" key="1">
    <citation type="journal article" date="2019" name="Int. J. Syst. Evol. Microbiol.">
        <title>The Global Catalogue of Microorganisms (GCM) 10K type strain sequencing project: providing services to taxonomists for standard genome sequencing and annotation.</title>
        <authorList>
            <consortium name="The Broad Institute Genomics Platform"/>
            <consortium name="The Broad Institute Genome Sequencing Center for Infectious Disease"/>
            <person name="Wu L."/>
            <person name="Ma J."/>
        </authorList>
    </citation>
    <scope>NUCLEOTIDE SEQUENCE [LARGE SCALE GENOMIC DNA]</scope>
    <source>
        <strain evidence="2">CCUG 63418</strain>
    </source>
</reference>
<accession>A0ABW2YYS9</accession>
<sequence>MPKRRICLFTAHSPASGGGGAILRSLVENMPHIDVIWCYTGSKVVGYEAGHLGEGIMGGNILKDIASTYKMLSGFNSVSLNKLVDKLLAVSCDAYWIVSHNEGLRVALELALHQQQRPVHLTVHDDWAGALSARSVRYRLLAGPAQKLTIKTLNSVASFDVISKGMQAYYSQIAGKTGNICHRYLLVDSLHITHLPNRGEVYIGHIGSLYNVKSLIDLITLLRKYFEPKGKKPVVKLWGCHITGESMPADLRDYTVFYPTASEAEVVPELANCDLLYAMYPLGKSLEIFAQTSLPTKLTSYLQAGRPILAHCAKTSTLAEYIDTTGLGVVWPSDNEAEGIAAIEKLSSLNITLQLALKARELYFGERNLEVMNDYFMNGDTKTA</sequence>
<dbReference type="EMBL" id="JBHTHU010000006">
    <property type="protein sequence ID" value="MFD0750775.1"/>
    <property type="molecule type" value="Genomic_DNA"/>
</dbReference>
<gene>
    <name evidence="1" type="ORF">ACFQZS_11535</name>
</gene>
<proteinExistence type="predicted"/>
<evidence type="ECO:0000313" key="2">
    <source>
        <dbReference type="Proteomes" id="UP001596958"/>
    </source>
</evidence>
<dbReference type="RefSeq" id="WP_377100337.1">
    <property type="nucleotide sequence ID" value="NZ_JBHTHU010000006.1"/>
</dbReference>
<comment type="caution">
    <text evidence="1">The sequence shown here is derived from an EMBL/GenBank/DDBJ whole genome shotgun (WGS) entry which is preliminary data.</text>
</comment>
<dbReference type="Proteomes" id="UP001596958">
    <property type="component" value="Unassembled WGS sequence"/>
</dbReference>
<evidence type="ECO:0000313" key="1">
    <source>
        <dbReference type="EMBL" id="MFD0750775.1"/>
    </source>
</evidence>
<name>A0ABW2YYS9_9SPHI</name>